<dbReference type="EMBL" id="BMAC01000155">
    <property type="protein sequence ID" value="GFP87780.1"/>
    <property type="molecule type" value="Genomic_DNA"/>
</dbReference>
<dbReference type="Proteomes" id="UP000653305">
    <property type="component" value="Unassembled WGS sequence"/>
</dbReference>
<feature type="compositionally biased region" description="Pro residues" evidence="1">
    <location>
        <begin position="1"/>
        <end position="18"/>
    </location>
</feature>
<accession>A0A830BJJ8</accession>
<keyword evidence="3" id="KW-1185">Reference proteome</keyword>
<name>A0A830BJJ8_9LAMI</name>
<evidence type="ECO:0000256" key="1">
    <source>
        <dbReference type="SAM" id="MobiDB-lite"/>
    </source>
</evidence>
<protein>
    <submittedName>
        <fullName evidence="2">Uncharacterized protein</fullName>
    </submittedName>
</protein>
<dbReference type="AlphaFoldDB" id="A0A830BJJ8"/>
<feature type="non-terminal residue" evidence="2">
    <location>
        <position position="290"/>
    </location>
</feature>
<proteinExistence type="predicted"/>
<gene>
    <name evidence="2" type="ORF">PHJA_000921700</name>
</gene>
<feature type="compositionally biased region" description="Low complexity" evidence="1">
    <location>
        <begin position="19"/>
        <end position="32"/>
    </location>
</feature>
<dbReference type="OrthoDB" id="659818at2759"/>
<dbReference type="SUPFAM" id="SSF51197">
    <property type="entry name" value="Clavaminate synthase-like"/>
    <property type="match status" value="1"/>
</dbReference>
<organism evidence="2 3">
    <name type="scientific">Phtheirospermum japonicum</name>
    <dbReference type="NCBI Taxonomy" id="374723"/>
    <lineage>
        <taxon>Eukaryota</taxon>
        <taxon>Viridiplantae</taxon>
        <taxon>Streptophyta</taxon>
        <taxon>Embryophyta</taxon>
        <taxon>Tracheophyta</taxon>
        <taxon>Spermatophyta</taxon>
        <taxon>Magnoliopsida</taxon>
        <taxon>eudicotyledons</taxon>
        <taxon>Gunneridae</taxon>
        <taxon>Pentapetalae</taxon>
        <taxon>asterids</taxon>
        <taxon>lamiids</taxon>
        <taxon>Lamiales</taxon>
        <taxon>Orobanchaceae</taxon>
        <taxon>Orobanchaceae incertae sedis</taxon>
        <taxon>Phtheirospermum</taxon>
    </lineage>
</organism>
<comment type="caution">
    <text evidence="2">The sequence shown here is derived from an EMBL/GenBank/DDBJ whole genome shotgun (WGS) entry which is preliminary data.</text>
</comment>
<dbReference type="PANTHER" id="PTHR34945:SF2">
    <property type="entry name" value="2-OXOGLUTARATE (2OG) AND FE(II)-DEPENDENT OXYGENASE SUPERFAMILY PROTEIN"/>
    <property type="match status" value="1"/>
</dbReference>
<feature type="region of interest" description="Disordered" evidence="1">
    <location>
        <begin position="1"/>
        <end position="70"/>
    </location>
</feature>
<evidence type="ECO:0000313" key="3">
    <source>
        <dbReference type="Proteomes" id="UP000653305"/>
    </source>
</evidence>
<evidence type="ECO:0000313" key="2">
    <source>
        <dbReference type="EMBL" id="GFP87780.1"/>
    </source>
</evidence>
<dbReference type="PANTHER" id="PTHR34945">
    <property type="entry name" value="2-OXOGLUTARATE (2OG) AND FE(II)-DEPENDENT OXYGENASE SUPERFAMILY PROTEIN"/>
    <property type="match status" value="1"/>
</dbReference>
<sequence>YLSPNPTSPTPSSPPPPNWASSTSTTTASPPTSRRRRVRRPLALQPPRHQKQLLFPQNFPLGHDTEDDDSASAAAESFCLDSSCSAVPAVAELDLGSLREFSREMERLGLEVLDELACAVGFEKPARNELCSLMWISDGVNKPGRVYPYVLGLQYQIRCQKLSLSPDSGLVTVSGQANSVFVTIGDIAQVWSNGKMKKVRGRPNPSLSNDDKSDSHCITMSLLVTLPMESIVSPLIPNLVADEEEGEKCDSANSDGREQRLFNSFSFEDYAWRVYHERMPVKDPLINYRV</sequence>
<reference evidence="2" key="1">
    <citation type="submission" date="2020-07" db="EMBL/GenBank/DDBJ databases">
        <title>Ethylene signaling mediates host invasion by parasitic plants.</title>
        <authorList>
            <person name="Yoshida S."/>
        </authorList>
    </citation>
    <scope>NUCLEOTIDE SEQUENCE</scope>
    <source>
        <strain evidence="2">Okayama</strain>
    </source>
</reference>